<dbReference type="PRINTS" id="PR00766">
    <property type="entry name" value="CUDAOXIDASE"/>
</dbReference>
<dbReference type="Gene3D" id="3.10.450.40">
    <property type="match status" value="2"/>
</dbReference>
<evidence type="ECO:0000256" key="3">
    <source>
        <dbReference type="ARBA" id="ARBA00022772"/>
    </source>
</evidence>
<dbReference type="PROSITE" id="PS01165">
    <property type="entry name" value="COPPER_AMINE_OXID_2"/>
    <property type="match status" value="1"/>
</dbReference>
<dbReference type="FunFam" id="2.70.98.20:FF:000002">
    <property type="entry name" value="Amine oxidase"/>
    <property type="match status" value="1"/>
</dbReference>
<evidence type="ECO:0000256" key="2">
    <source>
        <dbReference type="ARBA" id="ARBA00022723"/>
    </source>
</evidence>
<feature type="domain" description="Copper amine oxidase N2-terminal" evidence="12">
    <location>
        <begin position="77"/>
        <end position="160"/>
    </location>
</feature>
<keyword evidence="4 8" id="KW-0560">Oxidoreductase</keyword>
<dbReference type="AlphaFoldDB" id="A0A8B6CEB9"/>
<feature type="active site" description="Proton acceptor" evidence="6">
    <location>
        <position position="401"/>
    </location>
</feature>
<dbReference type="InterPro" id="IPR015800">
    <property type="entry name" value="Cu_amine_oxidase_N2"/>
</dbReference>
<evidence type="ECO:0000256" key="7">
    <source>
        <dbReference type="PIRSR" id="PIRSR600269-51"/>
    </source>
</evidence>
<protein>
    <recommendedName>
        <fullName evidence="8">Amine oxidase</fullName>
        <ecNumber evidence="8">1.4.3.-</ecNumber>
    </recommendedName>
</protein>
<dbReference type="InterPro" id="IPR036460">
    <property type="entry name" value="Cu_amine_oxidase_C_sf"/>
</dbReference>
<comment type="cofactor">
    <cofactor evidence="8">
        <name>Cu cation</name>
        <dbReference type="ChEBI" id="CHEBI:23378"/>
    </cofactor>
    <text evidence="8">Contains 1 topaquinone per subunit.</text>
</comment>
<keyword evidence="2 8" id="KW-0479">Metal-binding</keyword>
<evidence type="ECO:0000256" key="1">
    <source>
        <dbReference type="ARBA" id="ARBA00007983"/>
    </source>
</evidence>
<organism evidence="13 14">
    <name type="scientific">Mytilus galloprovincialis</name>
    <name type="common">Mediterranean mussel</name>
    <dbReference type="NCBI Taxonomy" id="29158"/>
    <lineage>
        <taxon>Eukaryota</taxon>
        <taxon>Metazoa</taxon>
        <taxon>Spiralia</taxon>
        <taxon>Lophotrochozoa</taxon>
        <taxon>Mollusca</taxon>
        <taxon>Bivalvia</taxon>
        <taxon>Autobranchia</taxon>
        <taxon>Pteriomorphia</taxon>
        <taxon>Mytilida</taxon>
        <taxon>Mytiloidea</taxon>
        <taxon>Mytilidae</taxon>
        <taxon>Mytilinae</taxon>
        <taxon>Mytilus</taxon>
    </lineage>
</organism>
<keyword evidence="10" id="KW-1133">Transmembrane helix</keyword>
<dbReference type="Pfam" id="PF01179">
    <property type="entry name" value="Cu_amine_oxid"/>
    <property type="match status" value="1"/>
</dbReference>
<comment type="caution">
    <text evidence="13">The sequence shown here is derived from an EMBL/GenBank/DDBJ whole genome shotgun (WGS) entry which is preliminary data.</text>
</comment>
<evidence type="ECO:0000256" key="8">
    <source>
        <dbReference type="RuleBase" id="RU000672"/>
    </source>
</evidence>
<evidence type="ECO:0000259" key="12">
    <source>
        <dbReference type="Pfam" id="PF02727"/>
    </source>
</evidence>
<dbReference type="Gene3D" id="2.70.98.20">
    <property type="entry name" value="Copper amine oxidase, catalytic domain"/>
    <property type="match status" value="1"/>
</dbReference>
<dbReference type="SUPFAM" id="SSF49998">
    <property type="entry name" value="Amine oxidase catalytic domain"/>
    <property type="match status" value="1"/>
</dbReference>
<dbReference type="GO" id="GO:0005886">
    <property type="term" value="C:plasma membrane"/>
    <property type="evidence" value="ECO:0007669"/>
    <property type="project" value="TreeGrafter"/>
</dbReference>
<comment type="similarity">
    <text evidence="1 8">Belongs to the copper/topaquinone oxidase family.</text>
</comment>
<dbReference type="EMBL" id="UYJE01001569">
    <property type="protein sequence ID" value="VDI03196.1"/>
    <property type="molecule type" value="Genomic_DNA"/>
</dbReference>
<dbReference type="Proteomes" id="UP000596742">
    <property type="component" value="Unassembled WGS sequence"/>
</dbReference>
<dbReference type="OrthoDB" id="5379943at2759"/>
<sequence>MADPKSRRSLGRWRLSAIIMAIVSLVLFICLIAILVMTHTRKKKITTCGSKEKGQYGHIDLKESDNPSVFHHLTSKEIEGLMKYLYSQKTLNLVKAADMKVNTSYVFLSELFLPSKNSVLDYLDKKGTQPPREARVVMLRGDKQTPDIEEIIVGPLPNPTKHRPNPNRKQSIPFIYRPVTGPEHVGSIEMATVKVDQVLGTMFEEVYDGKLFNCNSKCLMIRYITPVSSVQSGEKRRKTWYWLSQSAEYFILHPLDFSVLVDLDGPNYTIEQVWFNGKLYKTLTDVLDYYKANKGSILKVKFPDVNRDLFSTMNQRGTPPISPPLRNPVQVSPDGKRYNVKDRHVEYMSWQFDFGMSPIRGPQLFDLRFKNERIAYELSLQELSVFYAGYKPMQALANYLDGVGLIGIQAKGLVPGVDCPTDATYFSSTFQVESDGPFSFENAFCLFEYNMGMPLRRHHSYSFAYGRFYEGMESTVLILRTIAVIINYDYVIDFMFYPNGAMQIKVVSTGYVLGTFYTDNESKYSFKLHENFAANIHQHLFNFKVDLDIQGTANRFATANIETEDIPNKFSKDSSARLIQHRFSTSLKTTEKDAAYKFDFETPKYLLVYKEDVKSRKTYQKSKSYRILNNGMSKLILPEGKGNEPSISWARNQLAITKYKDLEPTSSSLYSILDAEDPIVHFQNFIDDNEPIVDEDLVAWVTMGIHHIPHTEDLPVTPTPGMELSFYLLPYNYFDEDPAISSLNAVRIEPKDNTKLKTSININRYGVKQSMQCVPEKNKYDEEITENPSLIIDTEGGTFL</sequence>
<keyword evidence="10" id="KW-0472">Membrane</keyword>
<dbReference type="SUPFAM" id="SSF54416">
    <property type="entry name" value="Amine oxidase N-terminal region"/>
    <property type="match status" value="2"/>
</dbReference>
<dbReference type="PANTHER" id="PTHR10638:SF20">
    <property type="entry name" value="AMINE OXIDASE"/>
    <property type="match status" value="1"/>
</dbReference>
<dbReference type="EC" id="1.4.3.-" evidence="8"/>
<evidence type="ECO:0000256" key="10">
    <source>
        <dbReference type="SAM" id="Phobius"/>
    </source>
</evidence>
<evidence type="ECO:0000313" key="14">
    <source>
        <dbReference type="Proteomes" id="UP000596742"/>
    </source>
</evidence>
<evidence type="ECO:0000313" key="13">
    <source>
        <dbReference type="EMBL" id="VDI03196.1"/>
    </source>
</evidence>
<dbReference type="InterPro" id="IPR000269">
    <property type="entry name" value="Cu_amine_oxidase"/>
</dbReference>
<keyword evidence="3 6" id="KW-0801">TPQ</keyword>
<reference evidence="13" key="1">
    <citation type="submission" date="2018-11" db="EMBL/GenBank/DDBJ databases">
        <authorList>
            <person name="Alioto T."/>
            <person name="Alioto T."/>
        </authorList>
    </citation>
    <scope>NUCLEOTIDE SEQUENCE</scope>
</reference>
<dbReference type="InterPro" id="IPR049947">
    <property type="entry name" value="Cu_Am_Ox_Cu-bd"/>
</dbReference>
<comment type="PTM">
    <text evidence="7 8">Topaquinone (TPQ) is generated by copper-dependent autoxidation of a specific tyrosyl residue.</text>
</comment>
<gene>
    <name evidence="13" type="ORF">MGAL_10B022250</name>
</gene>
<dbReference type="PANTHER" id="PTHR10638">
    <property type="entry name" value="COPPER AMINE OXIDASE"/>
    <property type="match status" value="1"/>
</dbReference>
<feature type="modified residue" description="2',4',5'-topaquinone" evidence="7">
    <location>
        <position position="488"/>
    </location>
</feature>
<dbReference type="GO" id="GO:0009308">
    <property type="term" value="P:amine metabolic process"/>
    <property type="evidence" value="ECO:0007669"/>
    <property type="project" value="UniProtKB-UniRule"/>
</dbReference>
<dbReference type="GO" id="GO:0008131">
    <property type="term" value="F:primary methylamine oxidase activity"/>
    <property type="evidence" value="ECO:0007669"/>
    <property type="project" value="InterPro"/>
</dbReference>
<keyword evidence="5 8" id="KW-0186">Copper</keyword>
<evidence type="ECO:0000256" key="5">
    <source>
        <dbReference type="ARBA" id="ARBA00023008"/>
    </source>
</evidence>
<feature type="domain" description="Copper amine oxidase catalytic" evidence="11">
    <location>
        <begin position="330"/>
        <end position="740"/>
    </location>
</feature>
<dbReference type="GO" id="GO:0048038">
    <property type="term" value="F:quinone binding"/>
    <property type="evidence" value="ECO:0007669"/>
    <property type="project" value="InterPro"/>
</dbReference>
<dbReference type="GO" id="GO:0005507">
    <property type="term" value="F:copper ion binding"/>
    <property type="evidence" value="ECO:0007669"/>
    <property type="project" value="InterPro"/>
</dbReference>
<keyword evidence="10" id="KW-0812">Transmembrane</keyword>
<feature type="region of interest" description="Disordered" evidence="9">
    <location>
        <begin position="153"/>
        <end position="172"/>
    </location>
</feature>
<evidence type="ECO:0000256" key="6">
    <source>
        <dbReference type="PIRSR" id="PIRSR600269-50"/>
    </source>
</evidence>
<dbReference type="Pfam" id="PF02727">
    <property type="entry name" value="Cu_amine_oxidN2"/>
    <property type="match status" value="1"/>
</dbReference>
<dbReference type="InterPro" id="IPR015798">
    <property type="entry name" value="Cu_amine_oxidase_C"/>
</dbReference>
<keyword evidence="14" id="KW-1185">Reference proteome</keyword>
<evidence type="ECO:0000256" key="9">
    <source>
        <dbReference type="SAM" id="MobiDB-lite"/>
    </source>
</evidence>
<proteinExistence type="inferred from homology"/>
<dbReference type="InterPro" id="IPR016182">
    <property type="entry name" value="Cu_amine_oxidase_N-reg"/>
</dbReference>
<evidence type="ECO:0000256" key="4">
    <source>
        <dbReference type="ARBA" id="ARBA00023002"/>
    </source>
</evidence>
<name>A0A8B6CEB9_MYTGA</name>
<feature type="transmembrane region" description="Helical" evidence="10">
    <location>
        <begin position="15"/>
        <end position="37"/>
    </location>
</feature>
<evidence type="ECO:0000259" key="11">
    <source>
        <dbReference type="Pfam" id="PF01179"/>
    </source>
</evidence>
<accession>A0A8B6CEB9</accession>
<feature type="active site" description="Schiff-base intermediate with substrate; via topaquinone" evidence="6">
    <location>
        <position position="488"/>
    </location>
</feature>